<dbReference type="Pfam" id="PF01494">
    <property type="entry name" value="FAD_binding_3"/>
    <property type="match status" value="1"/>
</dbReference>
<dbReference type="GO" id="GO:0071949">
    <property type="term" value="F:FAD binding"/>
    <property type="evidence" value="ECO:0007669"/>
    <property type="project" value="InterPro"/>
</dbReference>
<gene>
    <name evidence="2" type="ORF">F957_02056</name>
</gene>
<reference evidence="2 3" key="1">
    <citation type="submission" date="2013-06" db="EMBL/GenBank/DDBJ databases">
        <title>The Genome Sequence of Acinetobacter gyllenbergii CIP 110306.</title>
        <authorList>
            <consortium name="The Broad Institute Genome Sequencing Platform"/>
            <consortium name="The Broad Institute Genome Sequencing Center for Infectious Disease"/>
            <person name="Cerqueira G."/>
            <person name="Feldgarden M."/>
            <person name="Courvalin P."/>
            <person name="Perichon B."/>
            <person name="Grillot-Courvalin C."/>
            <person name="Clermont D."/>
            <person name="Rocha E."/>
            <person name="Yoon E.-J."/>
            <person name="Nemec A."/>
            <person name="Young S.K."/>
            <person name="Zeng Q."/>
            <person name="Gargeya S."/>
            <person name="Fitzgerald M."/>
            <person name="Abouelleil A."/>
            <person name="Alvarado L."/>
            <person name="Berlin A.M."/>
            <person name="Chapman S.B."/>
            <person name="Dewar J."/>
            <person name="Goldberg J."/>
            <person name="Griggs A."/>
            <person name="Gujja S."/>
            <person name="Hansen M."/>
            <person name="Howarth C."/>
            <person name="Imamovic A."/>
            <person name="Larimer J."/>
            <person name="McCowan C."/>
            <person name="Murphy C."/>
            <person name="Pearson M."/>
            <person name="Priest M."/>
            <person name="Roberts A."/>
            <person name="Saif S."/>
            <person name="Shea T."/>
            <person name="Sykes S."/>
            <person name="Wortman J."/>
            <person name="Nusbaum C."/>
            <person name="Birren B."/>
        </authorList>
    </citation>
    <scope>NUCLEOTIDE SEQUENCE [LARGE SCALE GENOMIC DNA]</scope>
    <source>
        <strain evidence="2 3">CIP 110306</strain>
    </source>
</reference>
<dbReference type="InterPro" id="IPR050816">
    <property type="entry name" value="Flavin-dep_Halogenase_NPB"/>
</dbReference>
<dbReference type="PANTHER" id="PTHR43747">
    <property type="entry name" value="FAD-BINDING PROTEIN"/>
    <property type="match status" value="1"/>
</dbReference>
<dbReference type="AlphaFoldDB" id="A0A829HGZ1"/>
<dbReference type="Gene3D" id="3.30.9.100">
    <property type="match status" value="1"/>
</dbReference>
<dbReference type="InterPro" id="IPR002938">
    <property type="entry name" value="FAD-bd"/>
</dbReference>
<accession>A0A829HGZ1</accession>
<evidence type="ECO:0000313" key="2">
    <source>
        <dbReference type="EMBL" id="EPF81515.1"/>
    </source>
</evidence>
<dbReference type="InterPro" id="IPR036188">
    <property type="entry name" value="FAD/NAD-bd_sf"/>
</dbReference>
<proteinExistence type="predicted"/>
<sequence length="368" mass="41171">MNKFTVDVCVAGQGPAGIIIARQLACAGLSVMIIDSPNHTIHKFGETLPGSAIRLLNKLGLQSVTDSLLNTQSIHQNSSSRVAGNMSFWGSDSALVTDALYDPYGCGLRIDRQKFDALLTQHADIEGIQKIYSHILNLKRDQNIWNITLETGESIATKWVVDATGRSAKIIHLLGIQRLRGMPLVALYRTFIPEKNSLLNKTIISANQHGWCYAGKISAQNWVIGYHTTPKIAAKLHNDPVHWDEIIRKNTTITELFTNITFGKNVFCHDARSSWLKQSFGEGWIACGDALLAFDPIAGQGLFNAIYTAMKAAEAIVQFEQDKQITHQYSTEVNQIIKTYESRRSALYQQEQRWLNSPFWKTHRMTLG</sequence>
<dbReference type="Proteomes" id="UP000014523">
    <property type="component" value="Unassembled WGS sequence"/>
</dbReference>
<protein>
    <recommendedName>
        <fullName evidence="1">FAD-binding domain-containing protein</fullName>
    </recommendedName>
</protein>
<dbReference type="Gene3D" id="3.50.50.60">
    <property type="entry name" value="FAD/NAD(P)-binding domain"/>
    <property type="match status" value="1"/>
</dbReference>
<feature type="domain" description="FAD-binding" evidence="1">
    <location>
        <begin position="6"/>
        <end position="339"/>
    </location>
</feature>
<dbReference type="RefSeq" id="WP_016660348.1">
    <property type="nucleotide sequence ID" value="NZ_ASQH01000001.1"/>
</dbReference>
<evidence type="ECO:0000259" key="1">
    <source>
        <dbReference type="Pfam" id="PF01494"/>
    </source>
</evidence>
<dbReference type="EMBL" id="ATGG01000015">
    <property type="protein sequence ID" value="EPF81515.1"/>
    <property type="molecule type" value="Genomic_DNA"/>
</dbReference>
<evidence type="ECO:0000313" key="3">
    <source>
        <dbReference type="Proteomes" id="UP000014523"/>
    </source>
</evidence>
<keyword evidence="3" id="KW-1185">Reference proteome</keyword>
<dbReference type="PANTHER" id="PTHR43747:SF1">
    <property type="entry name" value="SLR1998 PROTEIN"/>
    <property type="match status" value="1"/>
</dbReference>
<name>A0A829HGZ1_9GAMM</name>
<organism evidence="2 3">
    <name type="scientific">Acinetobacter gyllenbergii CIP 110306 = MTCC 11365</name>
    <dbReference type="NCBI Taxonomy" id="1217657"/>
    <lineage>
        <taxon>Bacteria</taxon>
        <taxon>Pseudomonadati</taxon>
        <taxon>Pseudomonadota</taxon>
        <taxon>Gammaproteobacteria</taxon>
        <taxon>Moraxellales</taxon>
        <taxon>Moraxellaceae</taxon>
        <taxon>Acinetobacter</taxon>
    </lineage>
</organism>
<dbReference type="PRINTS" id="PR00420">
    <property type="entry name" value="RNGMNOXGNASE"/>
</dbReference>
<dbReference type="SUPFAM" id="SSF51905">
    <property type="entry name" value="FAD/NAD(P)-binding domain"/>
    <property type="match status" value="1"/>
</dbReference>
<comment type="caution">
    <text evidence="2">The sequence shown here is derived from an EMBL/GenBank/DDBJ whole genome shotgun (WGS) entry which is preliminary data.</text>
</comment>